<organism evidence="2 3">
    <name type="scientific">Meganyctiphanes norvegica</name>
    <name type="common">Northern krill</name>
    <name type="synonym">Thysanopoda norvegica</name>
    <dbReference type="NCBI Taxonomy" id="48144"/>
    <lineage>
        <taxon>Eukaryota</taxon>
        <taxon>Metazoa</taxon>
        <taxon>Ecdysozoa</taxon>
        <taxon>Arthropoda</taxon>
        <taxon>Crustacea</taxon>
        <taxon>Multicrustacea</taxon>
        <taxon>Malacostraca</taxon>
        <taxon>Eumalacostraca</taxon>
        <taxon>Eucarida</taxon>
        <taxon>Euphausiacea</taxon>
        <taxon>Euphausiidae</taxon>
        <taxon>Meganyctiphanes</taxon>
    </lineage>
</organism>
<evidence type="ECO:0000259" key="1">
    <source>
        <dbReference type="Pfam" id="PF00856"/>
    </source>
</evidence>
<name>A0AAV2RJ93_MEGNR</name>
<dbReference type="InterPro" id="IPR046341">
    <property type="entry name" value="SET_dom_sf"/>
</dbReference>
<dbReference type="InterPro" id="IPR053010">
    <property type="entry name" value="SET_SmydA-8"/>
</dbReference>
<dbReference type="Pfam" id="PF00856">
    <property type="entry name" value="SET"/>
    <property type="match status" value="1"/>
</dbReference>
<dbReference type="GO" id="GO:0008276">
    <property type="term" value="F:protein methyltransferase activity"/>
    <property type="evidence" value="ECO:0007669"/>
    <property type="project" value="UniProtKB-ARBA"/>
</dbReference>
<feature type="domain" description="SET" evidence="1">
    <location>
        <begin position="68"/>
        <end position="288"/>
    </location>
</feature>
<keyword evidence="3" id="KW-1185">Reference proteome</keyword>
<dbReference type="SUPFAM" id="SSF82199">
    <property type="entry name" value="SET domain"/>
    <property type="match status" value="1"/>
</dbReference>
<reference evidence="2 3" key="1">
    <citation type="submission" date="2024-05" db="EMBL/GenBank/DDBJ databases">
        <authorList>
            <person name="Wallberg A."/>
        </authorList>
    </citation>
    <scope>NUCLEOTIDE SEQUENCE [LARGE SCALE GENOMIC DNA]</scope>
</reference>
<dbReference type="GO" id="GO:0008757">
    <property type="term" value="F:S-adenosylmethionine-dependent methyltransferase activity"/>
    <property type="evidence" value="ECO:0007669"/>
    <property type="project" value="UniProtKB-ARBA"/>
</dbReference>
<evidence type="ECO:0000313" key="3">
    <source>
        <dbReference type="Proteomes" id="UP001497623"/>
    </source>
</evidence>
<dbReference type="Gene3D" id="6.10.140.2220">
    <property type="match status" value="1"/>
</dbReference>
<gene>
    <name evidence="2" type="ORF">MNOR_LOCUS24840</name>
</gene>
<dbReference type="PANTHER" id="PTHR46455:SF5">
    <property type="entry name" value="SET AND MYND DOMAIN CONTAINING, ARTHROPOD-SPECIFIC, MEMBER 4, ISOFORM A"/>
    <property type="match status" value="1"/>
</dbReference>
<proteinExistence type="predicted"/>
<dbReference type="CDD" id="cd20071">
    <property type="entry name" value="SET_SMYD"/>
    <property type="match status" value="1"/>
</dbReference>
<evidence type="ECO:0000313" key="2">
    <source>
        <dbReference type="EMBL" id="CAL4124882.1"/>
    </source>
</evidence>
<dbReference type="EMBL" id="CAXKWB010023117">
    <property type="protein sequence ID" value="CAL4124882.1"/>
    <property type="molecule type" value="Genomic_DNA"/>
</dbReference>
<sequence>MENGQEEKDVVKNGFNKHEMHNGTNGHTEHTDVNNGFNKHDIHNGIHGHMCDLDLDCPVAISVAEAYGLELIATRHISAGEVIVQEPPLMLGPVEADTSSCLACLVPTKDPTCVCPTCSAPLCSPPCKGKGHKLKECEILARNDFMHCENTSILNSLYNILTPLRTLLLMTEREDIPLLLEAMEANTKKRSTLKNGFYTEEKLATALLLMGVTVDAELVKAICGIWDTNAYTVYIGPTQQDPAQALFPVTAMMNHSCVSNTYVKFADGFMTVRAALPIPKGTACTNNYRHMLYGTRHRRKFLLQSKLFLCMCPRCADPTECGSHTSSLRCQKCPPGLYVPSDDHSSPWVCYKCNHSIPARLADTLVTTCFMSCSKLDTTDIEVMVTKLNLIQEGLGSQHYLCQELKRLIVAALTSRTLEHRSSVPMGVQTRIIPCNELSDADLWLLIDLSDQLLKLGELLEPGLSGFRGQLLMHQVRSVSELLFRSQDSSQKKCEKESEEKNVKKDETVHKVKKLPQYKIEKQVLLDSAEECVNILKYDPFYKEAKNLNECLKSLLDNSDISLICRP</sequence>
<accession>A0AAV2RJ93</accession>
<dbReference type="Proteomes" id="UP001497623">
    <property type="component" value="Unassembled WGS sequence"/>
</dbReference>
<protein>
    <recommendedName>
        <fullName evidence="1">SET domain-containing protein</fullName>
    </recommendedName>
</protein>
<dbReference type="Gene3D" id="2.170.270.10">
    <property type="entry name" value="SET domain"/>
    <property type="match status" value="1"/>
</dbReference>
<dbReference type="PANTHER" id="PTHR46455">
    <property type="entry name" value="SET AND MYND DOMAIN CONTAINING, ARTHROPOD-SPECIFIC, MEMBER 4, ISOFORM A"/>
    <property type="match status" value="1"/>
</dbReference>
<comment type="caution">
    <text evidence="2">The sequence shown here is derived from an EMBL/GenBank/DDBJ whole genome shotgun (WGS) entry which is preliminary data.</text>
</comment>
<dbReference type="Gene3D" id="1.10.220.160">
    <property type="match status" value="1"/>
</dbReference>
<dbReference type="AlphaFoldDB" id="A0AAV2RJ93"/>
<dbReference type="InterPro" id="IPR001214">
    <property type="entry name" value="SET_dom"/>
</dbReference>
<dbReference type="GO" id="GO:0008170">
    <property type="term" value="F:N-methyltransferase activity"/>
    <property type="evidence" value="ECO:0007669"/>
    <property type="project" value="UniProtKB-ARBA"/>
</dbReference>